<protein>
    <recommendedName>
        <fullName evidence="2">DUF427 domain-containing protein</fullName>
    </recommendedName>
</protein>
<evidence type="ECO:0000259" key="2">
    <source>
        <dbReference type="Pfam" id="PF04248"/>
    </source>
</evidence>
<dbReference type="Proteomes" id="UP001162891">
    <property type="component" value="Chromosome"/>
</dbReference>
<proteinExistence type="predicted"/>
<feature type="region of interest" description="Disordered" evidence="1">
    <location>
        <begin position="1"/>
        <end position="57"/>
    </location>
</feature>
<organism evidence="3 4">
    <name type="scientific">Anaeromyxobacter oryzae</name>
    <dbReference type="NCBI Taxonomy" id="2918170"/>
    <lineage>
        <taxon>Bacteria</taxon>
        <taxon>Pseudomonadati</taxon>
        <taxon>Myxococcota</taxon>
        <taxon>Myxococcia</taxon>
        <taxon>Myxococcales</taxon>
        <taxon>Cystobacterineae</taxon>
        <taxon>Anaeromyxobacteraceae</taxon>
        <taxon>Anaeromyxobacter</taxon>
    </lineage>
</organism>
<reference evidence="4" key="1">
    <citation type="journal article" date="2022" name="Int. J. Syst. Evol. Microbiol.">
        <title>Anaeromyxobacter oryzae sp. nov., Anaeromyxobacter diazotrophicus sp. nov. and Anaeromyxobacter paludicola sp. nov., isolated from paddy soils.</title>
        <authorList>
            <person name="Itoh H."/>
            <person name="Xu Z."/>
            <person name="Mise K."/>
            <person name="Masuda Y."/>
            <person name="Ushijima N."/>
            <person name="Hayakawa C."/>
            <person name="Shiratori Y."/>
            <person name="Senoo K."/>
        </authorList>
    </citation>
    <scope>NUCLEOTIDE SEQUENCE [LARGE SCALE GENOMIC DNA]</scope>
    <source>
        <strain evidence="4">Red232</strain>
    </source>
</reference>
<evidence type="ECO:0000313" key="4">
    <source>
        <dbReference type="Proteomes" id="UP001162891"/>
    </source>
</evidence>
<dbReference type="RefSeq" id="WP_248358112.1">
    <property type="nucleotide sequence ID" value="NZ_AP025591.1"/>
</dbReference>
<dbReference type="PANTHER" id="PTHR34310">
    <property type="entry name" value="DUF427 DOMAIN PROTEIN (AFU_ORTHOLOGUE AFUA_3G02220)"/>
    <property type="match status" value="1"/>
</dbReference>
<gene>
    <name evidence="3" type="ORF">AMOR_05080</name>
</gene>
<accession>A0ABM7WPX0</accession>
<feature type="domain" description="DUF427" evidence="2">
    <location>
        <begin position="193"/>
        <end position="285"/>
    </location>
</feature>
<keyword evidence="4" id="KW-1185">Reference proteome</keyword>
<dbReference type="InterPro" id="IPR038694">
    <property type="entry name" value="DUF427_sf"/>
</dbReference>
<dbReference type="Gene3D" id="2.170.150.40">
    <property type="entry name" value="Domain of unknown function (DUF427)"/>
    <property type="match status" value="2"/>
</dbReference>
<evidence type="ECO:0000313" key="3">
    <source>
        <dbReference type="EMBL" id="BDG01512.1"/>
    </source>
</evidence>
<dbReference type="InterPro" id="IPR007361">
    <property type="entry name" value="DUF427"/>
</dbReference>
<dbReference type="PANTHER" id="PTHR34310:SF9">
    <property type="entry name" value="BLR5716 PROTEIN"/>
    <property type="match status" value="1"/>
</dbReference>
<feature type="domain" description="DUF427" evidence="2">
    <location>
        <begin position="74"/>
        <end position="156"/>
    </location>
</feature>
<feature type="compositionally biased region" description="Polar residues" evidence="1">
    <location>
        <begin position="1"/>
        <end position="12"/>
    </location>
</feature>
<sequence length="305" mass="34408">MIPTSYRGSSAFRTVAGEGPTPPIGLPPGESIQPGLALHPTGPVDQDPADVATGASVEHRGRVRVERGQKRVRGFLGGQLVFDTRAPVLVWEVPYYPAYYVPLGDVRATLIPAPRREQSPSRGEAEYFDVKVEGRTVREAAWRYPRSPLEALRELVRFEWKALDEWLEEDEPIYVHPRDPYTRVDVLASSRHVEVVVEGVKVAESHQPRILFETGLPPRYYLPLADVRLELLVPSGTTTRCPYKGTATYWSLRVEGRLLEDLVWTYRAPFAEAQKIAGLVAFYNEKVDLYVDGELQQRPRTPFSD</sequence>
<evidence type="ECO:0000256" key="1">
    <source>
        <dbReference type="SAM" id="MobiDB-lite"/>
    </source>
</evidence>
<dbReference type="Pfam" id="PF04248">
    <property type="entry name" value="NTP_transf_9"/>
    <property type="match status" value="2"/>
</dbReference>
<dbReference type="EMBL" id="AP025591">
    <property type="protein sequence ID" value="BDG01512.1"/>
    <property type="molecule type" value="Genomic_DNA"/>
</dbReference>
<name>A0ABM7WPX0_9BACT</name>